<dbReference type="Pfam" id="PF01288">
    <property type="entry name" value="HPPK"/>
    <property type="match status" value="1"/>
</dbReference>
<gene>
    <name evidence="10" type="primary">folK</name>
    <name evidence="10" type="ORF">H6G94_08120</name>
</gene>
<evidence type="ECO:0000256" key="6">
    <source>
        <dbReference type="ARBA" id="ARBA00022777"/>
    </source>
</evidence>
<dbReference type="RefSeq" id="WP_185563614.1">
    <property type="nucleotide sequence ID" value="NZ_JACJTC010000005.1"/>
</dbReference>
<keyword evidence="6" id="KW-0418">Kinase</keyword>
<dbReference type="EC" id="2.7.6.3" evidence="3"/>
<evidence type="ECO:0000256" key="5">
    <source>
        <dbReference type="ARBA" id="ARBA00022741"/>
    </source>
</evidence>
<evidence type="ECO:0000256" key="4">
    <source>
        <dbReference type="ARBA" id="ARBA00022679"/>
    </source>
</evidence>
<dbReference type="SUPFAM" id="SSF55083">
    <property type="entry name" value="6-hydroxymethyl-7,8-dihydropterin pyrophosphokinase, HPPK"/>
    <property type="match status" value="1"/>
</dbReference>
<keyword evidence="5" id="KW-0547">Nucleotide-binding</keyword>
<evidence type="ECO:0000259" key="9">
    <source>
        <dbReference type="PROSITE" id="PS00794"/>
    </source>
</evidence>
<keyword evidence="11" id="KW-1185">Reference proteome</keyword>
<dbReference type="EMBL" id="JACJTC010000005">
    <property type="protein sequence ID" value="MBD2611239.1"/>
    <property type="molecule type" value="Genomic_DNA"/>
</dbReference>
<dbReference type="InterPro" id="IPR000550">
    <property type="entry name" value="Hppk"/>
</dbReference>
<evidence type="ECO:0000256" key="1">
    <source>
        <dbReference type="ARBA" id="ARBA00000198"/>
    </source>
</evidence>
<reference evidence="10 11" key="1">
    <citation type="journal article" date="2020" name="ISME J.">
        <title>Comparative genomics reveals insights into cyanobacterial evolution and habitat adaptation.</title>
        <authorList>
            <person name="Chen M.Y."/>
            <person name="Teng W.K."/>
            <person name="Zhao L."/>
            <person name="Hu C.X."/>
            <person name="Zhou Y.K."/>
            <person name="Han B.P."/>
            <person name="Song L.R."/>
            <person name="Shu W.S."/>
        </authorList>
    </citation>
    <scope>NUCLEOTIDE SEQUENCE [LARGE SCALE GENOMIC DNA]</scope>
    <source>
        <strain evidence="10 11">FACHB-252</strain>
    </source>
</reference>
<dbReference type="PROSITE" id="PS00794">
    <property type="entry name" value="HPPK"/>
    <property type="match status" value="1"/>
</dbReference>
<evidence type="ECO:0000256" key="2">
    <source>
        <dbReference type="ARBA" id="ARBA00005051"/>
    </source>
</evidence>
<dbReference type="PANTHER" id="PTHR43071:SF1">
    <property type="entry name" value="2-AMINO-4-HYDROXY-6-HYDROXYMETHYLDIHYDROPTERIDINE PYROPHOSPHOKINASE"/>
    <property type="match status" value="1"/>
</dbReference>
<dbReference type="Gene3D" id="3.30.70.560">
    <property type="entry name" value="7,8-Dihydro-6-hydroxymethylpterin-pyrophosphokinase HPPK"/>
    <property type="match status" value="1"/>
</dbReference>
<comment type="caution">
    <text evidence="10">The sequence shown here is derived from an EMBL/GenBank/DDBJ whole genome shotgun (WGS) entry which is preliminary data.</text>
</comment>
<name>A0ABR8H6H8_NOSPU</name>
<dbReference type="InterPro" id="IPR035907">
    <property type="entry name" value="Hppk_sf"/>
</dbReference>
<sequence length="205" mass="22999">MNSVFVKILQDSTVFRISRLLKVSETDVGNNPQQQSQNSQKALKRVKTALALGSNMGDSQAILEAAIATLVQTPGIFLEARSNWYKTKAVGPPQPDYLNGCVALQVEMLPHELLENLLKIERQFGRVRQERWGPRTLDLDLLLYDDFIVDTPNLQIPHPGMRDRAFVLVPLAEIASDWVEPVSGRVIKELLKEVDCSDVHLWADG</sequence>
<proteinExistence type="predicted"/>
<evidence type="ECO:0000313" key="10">
    <source>
        <dbReference type="EMBL" id="MBD2611239.1"/>
    </source>
</evidence>
<evidence type="ECO:0000256" key="8">
    <source>
        <dbReference type="ARBA" id="ARBA00022909"/>
    </source>
</evidence>
<feature type="domain" description="7,8-dihydro-6-hydroxymethylpterin-pyrophosphokinase" evidence="9">
    <location>
        <begin position="131"/>
        <end position="142"/>
    </location>
</feature>
<keyword evidence="7" id="KW-0067">ATP-binding</keyword>
<comment type="catalytic activity">
    <reaction evidence="1">
        <text>6-hydroxymethyl-7,8-dihydropterin + ATP = (7,8-dihydropterin-6-yl)methyl diphosphate + AMP + H(+)</text>
        <dbReference type="Rhea" id="RHEA:11412"/>
        <dbReference type="ChEBI" id="CHEBI:15378"/>
        <dbReference type="ChEBI" id="CHEBI:30616"/>
        <dbReference type="ChEBI" id="CHEBI:44841"/>
        <dbReference type="ChEBI" id="CHEBI:72950"/>
        <dbReference type="ChEBI" id="CHEBI:456215"/>
        <dbReference type="EC" id="2.7.6.3"/>
    </reaction>
</comment>
<evidence type="ECO:0000313" key="11">
    <source>
        <dbReference type="Proteomes" id="UP000606396"/>
    </source>
</evidence>
<organism evidence="10 11">
    <name type="scientific">Nostoc punctiforme FACHB-252</name>
    <dbReference type="NCBI Taxonomy" id="1357509"/>
    <lineage>
        <taxon>Bacteria</taxon>
        <taxon>Bacillati</taxon>
        <taxon>Cyanobacteriota</taxon>
        <taxon>Cyanophyceae</taxon>
        <taxon>Nostocales</taxon>
        <taxon>Nostocaceae</taxon>
        <taxon>Nostoc</taxon>
    </lineage>
</organism>
<dbReference type="Proteomes" id="UP000606396">
    <property type="component" value="Unassembled WGS sequence"/>
</dbReference>
<evidence type="ECO:0000256" key="3">
    <source>
        <dbReference type="ARBA" id="ARBA00013253"/>
    </source>
</evidence>
<keyword evidence="4 10" id="KW-0808">Transferase</keyword>
<dbReference type="NCBIfam" id="TIGR01498">
    <property type="entry name" value="folK"/>
    <property type="match status" value="1"/>
</dbReference>
<dbReference type="GO" id="GO:0003848">
    <property type="term" value="F:2-amino-4-hydroxy-6-hydroxymethyldihydropteridine diphosphokinase activity"/>
    <property type="evidence" value="ECO:0007669"/>
    <property type="project" value="UniProtKB-EC"/>
</dbReference>
<evidence type="ECO:0000256" key="7">
    <source>
        <dbReference type="ARBA" id="ARBA00022840"/>
    </source>
</evidence>
<comment type="pathway">
    <text evidence="2">Cofactor biosynthesis; tetrahydrofolate biosynthesis; 2-amino-4-hydroxy-6-hydroxymethyl-7,8-dihydropteridine diphosphate from 7,8-dihydroneopterin triphosphate: step 4/4.</text>
</comment>
<keyword evidence="8" id="KW-0289">Folate biosynthesis</keyword>
<dbReference type="PANTHER" id="PTHR43071">
    <property type="entry name" value="2-AMINO-4-HYDROXY-6-HYDROXYMETHYLDIHYDROPTERIDINE PYROPHOSPHOKINASE"/>
    <property type="match status" value="1"/>
</dbReference>
<dbReference type="CDD" id="cd00483">
    <property type="entry name" value="HPPK"/>
    <property type="match status" value="1"/>
</dbReference>
<accession>A0ABR8H6H8</accession>
<protein>
    <recommendedName>
        <fullName evidence="3">2-amino-4-hydroxy-6-hydroxymethyldihydropteridine diphosphokinase</fullName>
        <ecNumber evidence="3">2.7.6.3</ecNumber>
    </recommendedName>
</protein>